<dbReference type="EMBL" id="GBXM01094675">
    <property type="protein sequence ID" value="JAH13902.1"/>
    <property type="molecule type" value="Transcribed_RNA"/>
</dbReference>
<proteinExistence type="predicted"/>
<organism evidence="1">
    <name type="scientific">Anguilla anguilla</name>
    <name type="common">European freshwater eel</name>
    <name type="synonym">Muraena anguilla</name>
    <dbReference type="NCBI Taxonomy" id="7936"/>
    <lineage>
        <taxon>Eukaryota</taxon>
        <taxon>Metazoa</taxon>
        <taxon>Chordata</taxon>
        <taxon>Craniata</taxon>
        <taxon>Vertebrata</taxon>
        <taxon>Euteleostomi</taxon>
        <taxon>Actinopterygii</taxon>
        <taxon>Neopterygii</taxon>
        <taxon>Teleostei</taxon>
        <taxon>Anguilliformes</taxon>
        <taxon>Anguillidae</taxon>
        <taxon>Anguilla</taxon>
    </lineage>
</organism>
<dbReference type="AlphaFoldDB" id="A0A0E9QBL2"/>
<accession>A0A0E9QBL2</accession>
<reference evidence="1" key="2">
    <citation type="journal article" date="2015" name="Fish Shellfish Immunol.">
        <title>Early steps in the European eel (Anguilla anguilla)-Vibrio vulnificus interaction in the gills: Role of the RtxA13 toxin.</title>
        <authorList>
            <person name="Callol A."/>
            <person name="Pajuelo D."/>
            <person name="Ebbesson L."/>
            <person name="Teles M."/>
            <person name="MacKenzie S."/>
            <person name="Amaro C."/>
        </authorList>
    </citation>
    <scope>NUCLEOTIDE SEQUENCE</scope>
</reference>
<evidence type="ECO:0000313" key="1">
    <source>
        <dbReference type="EMBL" id="JAH13902.1"/>
    </source>
</evidence>
<sequence>MNQQRNQSHHFTRSSVSCTHSPVYCTNSPVLSFYHRMFRLK</sequence>
<reference evidence="1" key="1">
    <citation type="submission" date="2014-11" db="EMBL/GenBank/DDBJ databases">
        <authorList>
            <person name="Amaro Gonzalez C."/>
        </authorList>
    </citation>
    <scope>NUCLEOTIDE SEQUENCE</scope>
</reference>
<name>A0A0E9QBL2_ANGAN</name>
<protein>
    <submittedName>
        <fullName evidence="1">Uncharacterized protein</fullName>
    </submittedName>
</protein>